<proteinExistence type="predicted"/>
<sequence length="204" mass="23754">MSNKERELNTISFAGDTFEDKKLWGTYVHWALEKARFGQTKSKTTVPAGVDDPINRVDDPFSFALQIIVFSAFALEYRLKRVLIYMHVEFGSKETLYPLLCKFWTRLSDKDRLDKKGKCSPPSEWNNYFEDLKQLVKLRNNIAHANYSKTFSFFSGVENPLKTARKYYHSVVDAIRIINKGTGYETRPDEEAKKDFKPLRVDDC</sequence>
<dbReference type="AlphaFoldDB" id="X1MLF7"/>
<accession>X1MLF7</accession>
<gene>
    <name evidence="1" type="ORF">S06H3_13604</name>
</gene>
<reference evidence="1" key="1">
    <citation type="journal article" date="2014" name="Front. Microbiol.">
        <title>High frequency of phylogenetically diverse reductive dehalogenase-homologous genes in deep subseafloor sedimentary metagenomes.</title>
        <authorList>
            <person name="Kawai M."/>
            <person name="Futagami T."/>
            <person name="Toyoda A."/>
            <person name="Takaki Y."/>
            <person name="Nishi S."/>
            <person name="Hori S."/>
            <person name="Arai W."/>
            <person name="Tsubouchi T."/>
            <person name="Morono Y."/>
            <person name="Uchiyama I."/>
            <person name="Ito T."/>
            <person name="Fujiyama A."/>
            <person name="Inagaki F."/>
            <person name="Takami H."/>
        </authorList>
    </citation>
    <scope>NUCLEOTIDE SEQUENCE</scope>
    <source>
        <strain evidence="1">Expedition CK06-06</strain>
    </source>
</reference>
<evidence type="ECO:0008006" key="2">
    <source>
        <dbReference type="Google" id="ProtNLM"/>
    </source>
</evidence>
<dbReference type="EMBL" id="BARV01006646">
    <property type="protein sequence ID" value="GAI15515.1"/>
    <property type="molecule type" value="Genomic_DNA"/>
</dbReference>
<organism evidence="1">
    <name type="scientific">marine sediment metagenome</name>
    <dbReference type="NCBI Taxonomy" id="412755"/>
    <lineage>
        <taxon>unclassified sequences</taxon>
        <taxon>metagenomes</taxon>
        <taxon>ecological metagenomes</taxon>
    </lineage>
</organism>
<comment type="caution">
    <text evidence="1">The sequence shown here is derived from an EMBL/GenBank/DDBJ whole genome shotgun (WGS) entry which is preliminary data.</text>
</comment>
<name>X1MLF7_9ZZZZ</name>
<protein>
    <recommendedName>
        <fullName evidence="2">RiboL-PSP-HEPN domain-containing protein</fullName>
    </recommendedName>
</protein>
<evidence type="ECO:0000313" key="1">
    <source>
        <dbReference type="EMBL" id="GAI15515.1"/>
    </source>
</evidence>